<protein>
    <submittedName>
        <fullName evidence="1">Uncharacterized protein</fullName>
    </submittedName>
</protein>
<name>A0A0G0UA39_9BACT</name>
<comment type="caution">
    <text evidence="1">The sequence shown here is derived from an EMBL/GenBank/DDBJ whole genome shotgun (WGS) entry which is preliminary data.</text>
</comment>
<accession>A0A0G0UA39</accession>
<organism evidence="1 2">
    <name type="scientific">Candidatus Curtissbacteria bacterium GW2011_GWA1_41_11</name>
    <dbReference type="NCBI Taxonomy" id="1618409"/>
    <lineage>
        <taxon>Bacteria</taxon>
        <taxon>Candidatus Curtissiibacteriota</taxon>
    </lineage>
</organism>
<reference evidence="1 2" key="1">
    <citation type="journal article" date="2015" name="Nature">
        <title>rRNA introns, odd ribosomes, and small enigmatic genomes across a large radiation of phyla.</title>
        <authorList>
            <person name="Brown C.T."/>
            <person name="Hug L.A."/>
            <person name="Thomas B.C."/>
            <person name="Sharon I."/>
            <person name="Castelle C.J."/>
            <person name="Singh A."/>
            <person name="Wilkins M.J."/>
            <person name="Williams K.H."/>
            <person name="Banfield J.F."/>
        </authorList>
    </citation>
    <scope>NUCLEOTIDE SEQUENCE [LARGE SCALE GENOMIC DNA]</scope>
</reference>
<gene>
    <name evidence="1" type="ORF">UU34_C0029G0007</name>
</gene>
<evidence type="ECO:0000313" key="2">
    <source>
        <dbReference type="Proteomes" id="UP000034854"/>
    </source>
</evidence>
<dbReference type="AlphaFoldDB" id="A0A0G0UA39"/>
<dbReference type="EMBL" id="LCAG01000029">
    <property type="protein sequence ID" value="KKR85868.1"/>
    <property type="molecule type" value="Genomic_DNA"/>
</dbReference>
<proteinExistence type="predicted"/>
<dbReference type="Proteomes" id="UP000034854">
    <property type="component" value="Unassembled WGS sequence"/>
</dbReference>
<evidence type="ECO:0000313" key="1">
    <source>
        <dbReference type="EMBL" id="KKR85868.1"/>
    </source>
</evidence>
<sequence length="189" mass="21642">MKYKLKAGTLFLPLLMFLSLSGLFLVFSLSKRQEGVIVSIDKSSADSLSLSKHMGDPQSWTTYTDTTYNYQIKYPPVWKEDGSDKNKKDALTRLKASLSSKVQLTVLVRKAGNIPQSAKTIKLGDKNYFLIEDRDDVISAITRQNDLYYQIGLSQRNYFENPLEFKVTFFRILKSFSPVSKNNINEMEK</sequence>